<proteinExistence type="predicted"/>
<accession>A0A1A2XXN6</accession>
<dbReference type="AlphaFoldDB" id="A0A1A2XXN6"/>
<sequence length="254" mass="28652">MNTASASWLGDSLIQMVSPVVAFALGYVAARWRRVWRWMRRQDPLQIHVETDPEIIYANMPDWITFPQFVPVDSAEIPPPPRNTLAMSAWAKQLGGAPAHSVDLQVTLKAWDDLEVIVDMFRVEARGRDLPPGSVVVQPVGGASIQRAELDVELSTFACTVTPRKAGSAEPFDGFAFQLKPGEVQRFLLHVHAPYGGSEPVDAYEWKGLLDLLIQNKRRTVEINDNGGPFVLVNAHRYRELWWMDGQWKESHLR</sequence>
<evidence type="ECO:0000313" key="2">
    <source>
        <dbReference type="EMBL" id="OBI29832.1"/>
    </source>
</evidence>
<comment type="caution">
    <text evidence="2">The sequence shown here is derived from an EMBL/GenBank/DDBJ whole genome shotgun (WGS) entry which is preliminary data.</text>
</comment>
<dbReference type="EMBL" id="LZKG01000083">
    <property type="protein sequence ID" value="OBI29832.1"/>
    <property type="molecule type" value="Genomic_DNA"/>
</dbReference>
<dbReference type="Proteomes" id="UP000093943">
    <property type="component" value="Unassembled WGS sequence"/>
</dbReference>
<organism evidence="2 3">
    <name type="scientific">Mycolicibacter sinensis (strain JDM601)</name>
    <name type="common">Mycobacterium sinense</name>
    <dbReference type="NCBI Taxonomy" id="875328"/>
    <lineage>
        <taxon>Bacteria</taxon>
        <taxon>Bacillati</taxon>
        <taxon>Actinomycetota</taxon>
        <taxon>Actinomycetes</taxon>
        <taxon>Mycobacteriales</taxon>
        <taxon>Mycobacteriaceae</taxon>
        <taxon>Mycolicibacter</taxon>
    </lineage>
</organism>
<keyword evidence="1" id="KW-0812">Transmembrane</keyword>
<protein>
    <submittedName>
        <fullName evidence="2">Uncharacterized protein</fullName>
    </submittedName>
</protein>
<gene>
    <name evidence="2" type="ORF">A5710_20780</name>
</gene>
<feature type="transmembrane region" description="Helical" evidence="1">
    <location>
        <begin position="12"/>
        <end position="30"/>
    </location>
</feature>
<evidence type="ECO:0000256" key="1">
    <source>
        <dbReference type="SAM" id="Phobius"/>
    </source>
</evidence>
<dbReference type="RefSeq" id="WP_131809675.1">
    <property type="nucleotide sequence ID" value="NZ_LZKG01000083.1"/>
</dbReference>
<reference evidence="3" key="1">
    <citation type="submission" date="2016-06" db="EMBL/GenBank/DDBJ databases">
        <authorList>
            <person name="Sutton G."/>
            <person name="Brinkac L."/>
            <person name="Sanka R."/>
            <person name="Adams M."/>
            <person name="Lau E."/>
            <person name="Sam S."/>
            <person name="Sreng N."/>
            <person name="Him V."/>
            <person name="Kerleguer A."/>
            <person name="Cheng S."/>
        </authorList>
    </citation>
    <scope>NUCLEOTIDE SEQUENCE [LARGE SCALE GENOMIC DNA]</scope>
    <source>
        <strain evidence="3">E1876</strain>
    </source>
</reference>
<keyword evidence="1" id="KW-0472">Membrane</keyword>
<evidence type="ECO:0000313" key="3">
    <source>
        <dbReference type="Proteomes" id="UP000093943"/>
    </source>
</evidence>
<keyword evidence="1" id="KW-1133">Transmembrane helix</keyword>
<name>A0A1A2XXN6_MYCSD</name>